<feature type="region of interest" description="Disordered" evidence="1">
    <location>
        <begin position="1"/>
        <end position="20"/>
    </location>
</feature>
<feature type="compositionally biased region" description="Polar residues" evidence="1">
    <location>
        <begin position="8"/>
        <end position="20"/>
    </location>
</feature>
<protein>
    <submittedName>
        <fullName evidence="3">Uncharacterized protein</fullName>
    </submittedName>
</protein>
<sequence length="87" mass="9992">MAHRSSRMRTANPSPQKNSKACAQVVALIVVAMLFNSWILYVASIQEGICDIDPKFDRIYHIMTVLEITYDRERYKDNLTITSDNLV</sequence>
<gene>
    <name evidence="3" type="ORF">CGOC_LOCUS13155</name>
</gene>
<dbReference type="AlphaFoldDB" id="A0A3P7NKZ0"/>
<evidence type="ECO:0000313" key="3">
    <source>
        <dbReference type="EMBL" id="VDN36238.1"/>
    </source>
</evidence>
<dbReference type="Proteomes" id="UP000271889">
    <property type="component" value="Unassembled WGS sequence"/>
</dbReference>
<proteinExistence type="predicted"/>
<organism evidence="3 4">
    <name type="scientific">Cylicostephanus goldi</name>
    <name type="common">Nematode worm</name>
    <dbReference type="NCBI Taxonomy" id="71465"/>
    <lineage>
        <taxon>Eukaryota</taxon>
        <taxon>Metazoa</taxon>
        <taxon>Ecdysozoa</taxon>
        <taxon>Nematoda</taxon>
        <taxon>Chromadorea</taxon>
        <taxon>Rhabditida</taxon>
        <taxon>Rhabditina</taxon>
        <taxon>Rhabditomorpha</taxon>
        <taxon>Strongyloidea</taxon>
        <taxon>Strongylidae</taxon>
        <taxon>Cylicostephanus</taxon>
    </lineage>
</organism>
<feature type="transmembrane region" description="Helical" evidence="2">
    <location>
        <begin position="21"/>
        <end position="41"/>
    </location>
</feature>
<keyword evidence="2" id="KW-0472">Membrane</keyword>
<evidence type="ECO:0000256" key="1">
    <source>
        <dbReference type="SAM" id="MobiDB-lite"/>
    </source>
</evidence>
<dbReference type="OrthoDB" id="9990906at2759"/>
<keyword evidence="4" id="KW-1185">Reference proteome</keyword>
<dbReference type="EMBL" id="UYRV01128742">
    <property type="protein sequence ID" value="VDN36238.1"/>
    <property type="molecule type" value="Genomic_DNA"/>
</dbReference>
<keyword evidence="2" id="KW-0812">Transmembrane</keyword>
<accession>A0A3P7NKZ0</accession>
<evidence type="ECO:0000313" key="4">
    <source>
        <dbReference type="Proteomes" id="UP000271889"/>
    </source>
</evidence>
<evidence type="ECO:0000256" key="2">
    <source>
        <dbReference type="SAM" id="Phobius"/>
    </source>
</evidence>
<keyword evidence="2" id="KW-1133">Transmembrane helix</keyword>
<reference evidence="3 4" key="1">
    <citation type="submission" date="2018-11" db="EMBL/GenBank/DDBJ databases">
        <authorList>
            <consortium name="Pathogen Informatics"/>
        </authorList>
    </citation>
    <scope>NUCLEOTIDE SEQUENCE [LARGE SCALE GENOMIC DNA]</scope>
</reference>
<name>A0A3P7NKZ0_CYLGO</name>